<proteinExistence type="predicted"/>
<feature type="compositionally biased region" description="Polar residues" evidence="2">
    <location>
        <begin position="188"/>
        <end position="202"/>
    </location>
</feature>
<feature type="coiled-coil region" evidence="1">
    <location>
        <begin position="442"/>
        <end position="469"/>
    </location>
</feature>
<gene>
    <name evidence="3" type="ORF">G7Y89_g11413</name>
</gene>
<dbReference type="AlphaFoldDB" id="A0A8H4W0N6"/>
<feature type="compositionally biased region" description="Polar residues" evidence="2">
    <location>
        <begin position="244"/>
        <end position="256"/>
    </location>
</feature>
<feature type="compositionally biased region" description="Basic and acidic residues" evidence="2">
    <location>
        <begin position="430"/>
        <end position="439"/>
    </location>
</feature>
<feature type="region of interest" description="Disordered" evidence="2">
    <location>
        <begin position="280"/>
        <end position="439"/>
    </location>
</feature>
<evidence type="ECO:0000256" key="1">
    <source>
        <dbReference type="SAM" id="Coils"/>
    </source>
</evidence>
<protein>
    <submittedName>
        <fullName evidence="3">Uncharacterized protein</fullName>
    </submittedName>
</protein>
<keyword evidence="4" id="KW-1185">Reference proteome</keyword>
<comment type="caution">
    <text evidence="3">The sequence shown here is derived from an EMBL/GenBank/DDBJ whole genome shotgun (WGS) entry which is preliminary data.</text>
</comment>
<accession>A0A8H4W0N6</accession>
<feature type="compositionally biased region" description="Polar residues" evidence="2">
    <location>
        <begin position="59"/>
        <end position="78"/>
    </location>
</feature>
<name>A0A8H4W0N6_9HELO</name>
<dbReference type="Proteomes" id="UP000566819">
    <property type="component" value="Unassembled WGS sequence"/>
</dbReference>
<keyword evidence="1" id="KW-0175">Coiled coil</keyword>
<organism evidence="3 4">
    <name type="scientific">Cudoniella acicularis</name>
    <dbReference type="NCBI Taxonomy" id="354080"/>
    <lineage>
        <taxon>Eukaryota</taxon>
        <taxon>Fungi</taxon>
        <taxon>Dikarya</taxon>
        <taxon>Ascomycota</taxon>
        <taxon>Pezizomycotina</taxon>
        <taxon>Leotiomycetes</taxon>
        <taxon>Helotiales</taxon>
        <taxon>Tricladiaceae</taxon>
        <taxon>Cudoniella</taxon>
    </lineage>
</organism>
<feature type="region of interest" description="Disordered" evidence="2">
    <location>
        <begin position="235"/>
        <end position="256"/>
    </location>
</feature>
<reference evidence="3 4" key="1">
    <citation type="submission" date="2020-03" db="EMBL/GenBank/DDBJ databases">
        <title>Draft Genome Sequence of Cudoniella acicularis.</title>
        <authorList>
            <person name="Buettner E."/>
            <person name="Kellner H."/>
        </authorList>
    </citation>
    <scope>NUCLEOTIDE SEQUENCE [LARGE SCALE GENOMIC DNA]</scope>
    <source>
        <strain evidence="3 4">DSM 108380</strain>
    </source>
</reference>
<sequence>MEESPSKRRKTSPTTSIPLDATATPSRIPVLRQDVANALPGRPSFASPTRASIARHNPQLLNRPSSSGSGSNKLTNKGKNLDDVFAKVLGEIQPAMENQPAIQGNGGRDNNSQETTRPGDEIGQVERPITPKTRGTIIKGGLTAKPRRISRSPVKQNEKPSQTQAGNELADLQDDINPFQKKGLRRSPVSSQISTQIPSQAPLQFDSMPDIVDPFRKKGLRRSPVAIQSVEAIEIGKAHEEQPEVSTTPPGPVPSQTTELIILNEIQLQEEFRHAVEKTPVPVVSQSAEPVIVNDTPQEVQEESIAAPVLPQVEPVSKAPDPPREVRSSRSQPEEPDLPPTPTQRGLADPIVTTPPTGIHDTPSKKTRRSRALAEKLKTSPLKPRDPLPPEPAKQVEQRPEPESQKPAKAEKPAKPEKPVARRKSARFVLPEDPHAARKKTHDDLLKELQQLQADVTLANQENERLRIHQDSKKRRVPAAPNTHELLDLLTRSIQLPAKPKPKPASVFKSIGSFLPFSSRRKLQPVSVSDLEKPLPSHLPLVLDDPLPYLQAFAPLKYTSTITLLSPEPVSPDSSVQSIEQPVLQKHLIRASHPSGLFAAKLSMIVDSSTLSITEIEFPKLDTAAEIELGPFVRARARGDGTPGKDISVICWAMGRWTEVATKRARFWCAIESELCTPEAREKSLQKMRRGRKRKRQGSVILGEEENEEFEEEGELGSGGAWPIKEMLRHMGRTSMEISNENVEIFFEWRIGFDWTGEVESSFSATARSPQSWQKADDRKILSKIPNMFNGLVKESGPLHAVRAVVGLLMPTS</sequence>
<dbReference type="OrthoDB" id="4160836at2759"/>
<feature type="region of interest" description="Disordered" evidence="2">
    <location>
        <begin position="1"/>
        <end position="210"/>
    </location>
</feature>
<evidence type="ECO:0000256" key="2">
    <source>
        <dbReference type="SAM" id="MobiDB-lite"/>
    </source>
</evidence>
<evidence type="ECO:0000313" key="4">
    <source>
        <dbReference type="Proteomes" id="UP000566819"/>
    </source>
</evidence>
<feature type="compositionally biased region" description="Polar residues" evidence="2">
    <location>
        <begin position="153"/>
        <end position="166"/>
    </location>
</feature>
<feature type="compositionally biased region" description="Basic and acidic residues" evidence="2">
    <location>
        <begin position="372"/>
        <end position="420"/>
    </location>
</feature>
<dbReference type="EMBL" id="JAAMPI010001092">
    <property type="protein sequence ID" value="KAF4626744.1"/>
    <property type="molecule type" value="Genomic_DNA"/>
</dbReference>
<evidence type="ECO:0000313" key="3">
    <source>
        <dbReference type="EMBL" id="KAF4626744.1"/>
    </source>
</evidence>